<dbReference type="SUPFAM" id="SSF53098">
    <property type="entry name" value="Ribonuclease H-like"/>
    <property type="match status" value="1"/>
</dbReference>
<keyword evidence="5" id="KW-1185">Reference proteome</keyword>
<accession>A0ABR2WKQ2</accession>
<evidence type="ECO:0000256" key="2">
    <source>
        <dbReference type="ARBA" id="ARBA00022801"/>
    </source>
</evidence>
<protein>
    <recommendedName>
        <fullName evidence="3">3'-5' exonuclease domain-containing protein</fullName>
    </recommendedName>
</protein>
<feature type="domain" description="3'-5' exonuclease" evidence="3">
    <location>
        <begin position="16"/>
        <end position="195"/>
    </location>
</feature>
<dbReference type="EMBL" id="JASJQH010001122">
    <property type="protein sequence ID" value="KAK9762031.1"/>
    <property type="molecule type" value="Genomic_DNA"/>
</dbReference>
<dbReference type="PANTHER" id="PTHR13620">
    <property type="entry name" value="3-5 EXONUCLEASE"/>
    <property type="match status" value="1"/>
</dbReference>
<sequence>MSTKPQKLPGLNDTLVFTLKTEQQVREGIQLLQAHMDHHSEKVVGFDTETRIKPGCDSNKVSVIQLATRELCLVINIRRIVEEGLVFPHSLQLFLQEANVMKVGVCAGRDAWALNDSYAIKCANVLDLKHMAIRLGHRDTTLKSLAIKYGDMKLNKQLQHKRWDKRELREKEVVYAAQDAVASYLVYLGLKKRGEAQDILQSDNSDLEKS</sequence>
<dbReference type="InterPro" id="IPR051132">
    <property type="entry name" value="3-5_Exonuclease_domain"/>
</dbReference>
<keyword evidence="1" id="KW-0540">Nuclease</keyword>
<dbReference type="InterPro" id="IPR012337">
    <property type="entry name" value="RNaseH-like_sf"/>
</dbReference>
<gene>
    <name evidence="4" type="ORF">K7432_012617</name>
</gene>
<organism evidence="4 5">
    <name type="scientific">Basidiobolus ranarum</name>
    <dbReference type="NCBI Taxonomy" id="34480"/>
    <lineage>
        <taxon>Eukaryota</taxon>
        <taxon>Fungi</taxon>
        <taxon>Fungi incertae sedis</taxon>
        <taxon>Zoopagomycota</taxon>
        <taxon>Entomophthoromycotina</taxon>
        <taxon>Basidiobolomycetes</taxon>
        <taxon>Basidiobolales</taxon>
        <taxon>Basidiobolaceae</taxon>
        <taxon>Basidiobolus</taxon>
    </lineage>
</organism>
<dbReference type="Gene3D" id="3.30.420.10">
    <property type="entry name" value="Ribonuclease H-like superfamily/Ribonuclease H"/>
    <property type="match status" value="1"/>
</dbReference>
<evidence type="ECO:0000313" key="5">
    <source>
        <dbReference type="Proteomes" id="UP001479436"/>
    </source>
</evidence>
<comment type="caution">
    <text evidence="4">The sequence shown here is derived from an EMBL/GenBank/DDBJ whole genome shotgun (WGS) entry which is preliminary data.</text>
</comment>
<evidence type="ECO:0000313" key="4">
    <source>
        <dbReference type="EMBL" id="KAK9762031.1"/>
    </source>
</evidence>
<dbReference type="CDD" id="cd06141">
    <property type="entry name" value="WRN_exo"/>
    <property type="match status" value="1"/>
</dbReference>
<dbReference type="InterPro" id="IPR002562">
    <property type="entry name" value="3'-5'_exonuclease_dom"/>
</dbReference>
<proteinExistence type="predicted"/>
<dbReference type="Pfam" id="PF01612">
    <property type="entry name" value="DNA_pol_A_exo1"/>
    <property type="match status" value="1"/>
</dbReference>
<keyword evidence="2" id="KW-0378">Hydrolase</keyword>
<name>A0ABR2WKQ2_9FUNG</name>
<dbReference type="Proteomes" id="UP001479436">
    <property type="component" value="Unassembled WGS sequence"/>
</dbReference>
<dbReference type="PANTHER" id="PTHR13620:SF104">
    <property type="entry name" value="EXONUCLEASE 3'-5' DOMAIN-CONTAINING PROTEIN 2"/>
    <property type="match status" value="1"/>
</dbReference>
<evidence type="ECO:0000259" key="3">
    <source>
        <dbReference type="SMART" id="SM00474"/>
    </source>
</evidence>
<evidence type="ECO:0000256" key="1">
    <source>
        <dbReference type="ARBA" id="ARBA00022722"/>
    </source>
</evidence>
<dbReference type="SMART" id="SM00474">
    <property type="entry name" value="35EXOc"/>
    <property type="match status" value="1"/>
</dbReference>
<reference evidence="4 5" key="1">
    <citation type="submission" date="2023-04" db="EMBL/GenBank/DDBJ databases">
        <title>Genome of Basidiobolus ranarum AG-B5.</title>
        <authorList>
            <person name="Stajich J.E."/>
            <person name="Carter-House D."/>
            <person name="Gryganskyi A."/>
        </authorList>
    </citation>
    <scope>NUCLEOTIDE SEQUENCE [LARGE SCALE GENOMIC DNA]</scope>
    <source>
        <strain evidence="4 5">AG-B5</strain>
    </source>
</reference>
<dbReference type="InterPro" id="IPR036397">
    <property type="entry name" value="RNaseH_sf"/>
</dbReference>